<evidence type="ECO:0000313" key="1">
    <source>
        <dbReference type="EMBL" id="GAF06593.1"/>
    </source>
</evidence>
<comment type="caution">
    <text evidence="1">The sequence shown here is derived from an EMBL/GenBank/DDBJ whole genome shotgun (WGS) entry which is preliminary data.</text>
</comment>
<reference evidence="1 2" key="1">
    <citation type="journal article" date="2014" name="Genome Announc.">
        <title>Draft Genome Sequence of Paenibacillus pini JCM 16418T, Isolated from the Rhizosphere of Pine Tree.</title>
        <authorList>
            <person name="Yuki M."/>
            <person name="Oshima K."/>
            <person name="Suda W."/>
            <person name="Oshida Y."/>
            <person name="Kitamura K."/>
            <person name="Iida Y."/>
            <person name="Hattori M."/>
            <person name="Ohkuma M."/>
        </authorList>
    </citation>
    <scope>NUCLEOTIDE SEQUENCE [LARGE SCALE GENOMIC DNA]</scope>
    <source>
        <strain evidence="1 2">JCM 16418</strain>
    </source>
</reference>
<dbReference type="STRING" id="1236976.JCM16418_561"/>
<protein>
    <recommendedName>
        <fullName evidence="3">Acetyltransferase</fullName>
    </recommendedName>
</protein>
<organism evidence="1 2">
    <name type="scientific">Paenibacillus pini JCM 16418</name>
    <dbReference type="NCBI Taxonomy" id="1236976"/>
    <lineage>
        <taxon>Bacteria</taxon>
        <taxon>Bacillati</taxon>
        <taxon>Bacillota</taxon>
        <taxon>Bacilli</taxon>
        <taxon>Bacillales</taxon>
        <taxon>Paenibacillaceae</taxon>
        <taxon>Paenibacillus</taxon>
    </lineage>
</organism>
<dbReference type="OrthoDB" id="7054616at2"/>
<accession>W7YGD7</accession>
<sequence length="106" mass="12244">MSDELKTKTSLGVEIKKDKQVITLCKNNGFIFRNDYFIDVDTFVTEERGKGYATVAAVHLIDLLLKNDMYPLWETTHENIPSHKLALRLGFEVEENYPVYAFILES</sequence>
<name>W7YGD7_9BACL</name>
<keyword evidence="2" id="KW-1185">Reference proteome</keyword>
<gene>
    <name evidence="1" type="ORF">JCM16418_561</name>
</gene>
<dbReference type="EMBL" id="BAVZ01000001">
    <property type="protein sequence ID" value="GAF06593.1"/>
    <property type="molecule type" value="Genomic_DNA"/>
</dbReference>
<dbReference type="InterPro" id="IPR027365">
    <property type="entry name" value="GNAT_acetyltra_YdfB-like"/>
</dbReference>
<dbReference type="RefSeq" id="WP_081765295.1">
    <property type="nucleotide sequence ID" value="NZ_BAVZ01000001.1"/>
</dbReference>
<dbReference type="PANTHER" id="PTHR31143">
    <property type="match status" value="1"/>
</dbReference>
<dbReference type="PANTHER" id="PTHR31143:SF2">
    <property type="entry name" value="FR47-LIKE DOMAIN-CONTAINING PROTEIN-RELATED"/>
    <property type="match status" value="1"/>
</dbReference>
<dbReference type="Proteomes" id="UP000019364">
    <property type="component" value="Unassembled WGS sequence"/>
</dbReference>
<dbReference type="Gene3D" id="3.40.630.30">
    <property type="match status" value="1"/>
</dbReference>
<dbReference type="SUPFAM" id="SSF55729">
    <property type="entry name" value="Acyl-CoA N-acyltransferases (Nat)"/>
    <property type="match status" value="1"/>
</dbReference>
<evidence type="ECO:0008006" key="3">
    <source>
        <dbReference type="Google" id="ProtNLM"/>
    </source>
</evidence>
<dbReference type="AlphaFoldDB" id="W7YGD7"/>
<dbReference type="InterPro" id="IPR016181">
    <property type="entry name" value="Acyl_CoA_acyltransferase"/>
</dbReference>
<dbReference type="eggNOG" id="COG1670">
    <property type="taxonomic scope" value="Bacteria"/>
</dbReference>
<dbReference type="Pfam" id="PF12746">
    <property type="entry name" value="GNAT_acetyltran"/>
    <property type="match status" value="1"/>
</dbReference>
<evidence type="ECO:0000313" key="2">
    <source>
        <dbReference type="Proteomes" id="UP000019364"/>
    </source>
</evidence>
<proteinExistence type="predicted"/>